<keyword evidence="2" id="KW-0378">Hydrolase</keyword>
<evidence type="ECO:0000256" key="3">
    <source>
        <dbReference type="ARBA" id="ARBA00023285"/>
    </source>
</evidence>
<evidence type="ECO:0000256" key="4">
    <source>
        <dbReference type="PIRSR" id="PIRSR037238-1"/>
    </source>
</evidence>
<dbReference type="RefSeq" id="WP_113268547.1">
    <property type="nucleotide sequence ID" value="NZ_QNTU01000002.1"/>
</dbReference>
<dbReference type="InterPro" id="IPR050072">
    <property type="entry name" value="Peptidase_M20A"/>
</dbReference>
<dbReference type="InterPro" id="IPR011650">
    <property type="entry name" value="Peptidase_M20_dimer"/>
</dbReference>
<dbReference type="AlphaFoldDB" id="A0A365TU22"/>
<dbReference type="PANTHER" id="PTHR43808">
    <property type="entry name" value="ACETYLORNITHINE DEACETYLASE"/>
    <property type="match status" value="1"/>
</dbReference>
<evidence type="ECO:0000256" key="1">
    <source>
        <dbReference type="ARBA" id="ARBA00022723"/>
    </source>
</evidence>
<dbReference type="SUPFAM" id="SSF53187">
    <property type="entry name" value="Zn-dependent exopeptidases"/>
    <property type="match status" value="1"/>
</dbReference>
<feature type="domain" description="Peptidase M20 dimerisation" evidence="5">
    <location>
        <begin position="184"/>
        <end position="281"/>
    </location>
</feature>
<dbReference type="InterPro" id="IPR036264">
    <property type="entry name" value="Bact_exopeptidase_dim_dom"/>
</dbReference>
<keyword evidence="3" id="KW-0170">Cobalt</keyword>
<dbReference type="OrthoDB" id="9776600at2"/>
<dbReference type="GO" id="GO:0016787">
    <property type="term" value="F:hydrolase activity"/>
    <property type="evidence" value="ECO:0007669"/>
    <property type="project" value="UniProtKB-KW"/>
</dbReference>
<dbReference type="PANTHER" id="PTHR43808:SF9">
    <property type="entry name" value="BLL0789 PROTEIN"/>
    <property type="match status" value="1"/>
</dbReference>
<feature type="active site" evidence="4">
    <location>
        <position position="89"/>
    </location>
</feature>
<evidence type="ECO:0000259" key="5">
    <source>
        <dbReference type="Pfam" id="PF07687"/>
    </source>
</evidence>
<dbReference type="Gene3D" id="3.30.70.360">
    <property type="match status" value="1"/>
</dbReference>
<evidence type="ECO:0000313" key="6">
    <source>
        <dbReference type="EMBL" id="RBI68575.1"/>
    </source>
</evidence>
<dbReference type="SUPFAM" id="SSF55031">
    <property type="entry name" value="Bacterial exopeptidase dimerisation domain"/>
    <property type="match status" value="1"/>
</dbReference>
<reference evidence="7" key="1">
    <citation type="submission" date="2018-06" db="EMBL/GenBank/DDBJ databases">
        <title>Whole genome sequencing of four bacterial strains from South Shetland trench revealing bio-synthetic gene clusters.</title>
        <authorList>
            <person name="Abdel-Mageed W.M."/>
            <person name="Lehri B."/>
            <person name="Jarmusch S."/>
            <person name="Miranda K."/>
            <person name="Goodfellow M."/>
            <person name="Jaspars M."/>
            <person name="Karlyshev A.V."/>
        </authorList>
    </citation>
    <scope>NUCLEOTIDE SEQUENCE [LARGE SCALE GENOMIC DNA]</scope>
    <source>
        <strain evidence="7">SST4</strain>
    </source>
</reference>
<keyword evidence="1" id="KW-0479">Metal-binding</keyword>
<organism evidence="6 7">
    <name type="scientific">Vreelandella sulfidaeris</name>
    <dbReference type="NCBI Taxonomy" id="115553"/>
    <lineage>
        <taxon>Bacteria</taxon>
        <taxon>Pseudomonadati</taxon>
        <taxon>Pseudomonadota</taxon>
        <taxon>Gammaproteobacteria</taxon>
        <taxon>Oceanospirillales</taxon>
        <taxon>Halomonadaceae</taxon>
        <taxon>Vreelandella</taxon>
    </lineage>
</organism>
<dbReference type="Pfam" id="PF01546">
    <property type="entry name" value="Peptidase_M20"/>
    <property type="match status" value="1"/>
</dbReference>
<dbReference type="InterPro" id="IPR017150">
    <property type="entry name" value="Pept_M20_glutamate_carboxypep"/>
</dbReference>
<proteinExistence type="predicted"/>
<gene>
    <name evidence="6" type="ORF">DQ400_04140</name>
</gene>
<keyword evidence="7" id="KW-1185">Reference proteome</keyword>
<evidence type="ECO:0000313" key="7">
    <source>
        <dbReference type="Proteomes" id="UP000252204"/>
    </source>
</evidence>
<feature type="active site" description="Proton acceptor" evidence="4">
    <location>
        <position position="149"/>
    </location>
</feature>
<dbReference type="PIRSF" id="PIRSF037238">
    <property type="entry name" value="Carboxypeptidase_G2"/>
    <property type="match status" value="1"/>
</dbReference>
<dbReference type="CDD" id="cd03885">
    <property type="entry name" value="M20_CPDG2"/>
    <property type="match status" value="1"/>
</dbReference>
<dbReference type="Gene3D" id="3.40.630.10">
    <property type="entry name" value="Zn peptidases"/>
    <property type="match status" value="1"/>
</dbReference>
<dbReference type="GO" id="GO:0046872">
    <property type="term" value="F:metal ion binding"/>
    <property type="evidence" value="ECO:0007669"/>
    <property type="project" value="UniProtKB-KW"/>
</dbReference>
<accession>A0A365TU22</accession>
<evidence type="ECO:0000256" key="2">
    <source>
        <dbReference type="ARBA" id="ARBA00022801"/>
    </source>
</evidence>
<dbReference type="Proteomes" id="UP000252204">
    <property type="component" value="Unassembled WGS sequence"/>
</dbReference>
<sequence>MQKPLIQQACDWLAGQQKAMVDCLEALVNIDSNSYDKAGTDAVADLIAQWLEQDGITVIRHPRPDSGDILEAHLGEIGQGHALLMGHRDTVFPTGTVASRGYTQQDNLGFGPGVADMKSGLVMNCFVLRALSRLPHCPLPVRALFTADEEIGSPDGRAFIEAAAQGARAALNVEPGRVSGNVVTGRKGGAGFLINVAGKAAHAGVSHADGASAIETLARKITKLHALTDYDTGITTNVGTITGGVSRNTVAPSASAQLDIRFVTTAQRDLLYQAIQSIIAETEILGTKVTIEQTSEFYPLEERMSRALFKIYQSQANAIGFAVDGECTGGCSDAGWTASLGIPTLCGLGPVGAKMHTDEEYCLLDTLIPRTQALTTTLLALSELPAVTTTKLAY</sequence>
<name>A0A365TU22_9GAMM</name>
<protein>
    <submittedName>
        <fullName evidence="6">M20 family peptidase</fullName>
    </submittedName>
</protein>
<comment type="caution">
    <text evidence="6">The sequence shown here is derived from an EMBL/GenBank/DDBJ whole genome shotgun (WGS) entry which is preliminary data.</text>
</comment>
<dbReference type="Pfam" id="PF07687">
    <property type="entry name" value="M20_dimer"/>
    <property type="match status" value="1"/>
</dbReference>
<dbReference type="EMBL" id="QNTU01000002">
    <property type="protein sequence ID" value="RBI68575.1"/>
    <property type="molecule type" value="Genomic_DNA"/>
</dbReference>
<dbReference type="InterPro" id="IPR002933">
    <property type="entry name" value="Peptidase_M20"/>
</dbReference>